<dbReference type="RefSeq" id="WP_345440920.1">
    <property type="nucleotide sequence ID" value="NZ_BAABKO010000006.1"/>
</dbReference>
<dbReference type="Proteomes" id="UP001501645">
    <property type="component" value="Unassembled WGS sequence"/>
</dbReference>
<dbReference type="PANTHER" id="PTHR30146">
    <property type="entry name" value="LACI-RELATED TRANSCRIPTIONAL REPRESSOR"/>
    <property type="match status" value="1"/>
</dbReference>
<accession>A0ABP9AKC8</accession>
<keyword evidence="1" id="KW-0805">Transcription regulation</keyword>
<dbReference type="PROSITE" id="PS50932">
    <property type="entry name" value="HTH_LACI_2"/>
    <property type="match status" value="1"/>
</dbReference>
<dbReference type="Pfam" id="PF13377">
    <property type="entry name" value="Peripla_BP_3"/>
    <property type="match status" value="1"/>
</dbReference>
<dbReference type="InterPro" id="IPR010982">
    <property type="entry name" value="Lambda_DNA-bd_dom_sf"/>
</dbReference>
<feature type="domain" description="HTH lacI-type" evidence="4">
    <location>
        <begin position="4"/>
        <end position="58"/>
    </location>
</feature>
<protein>
    <submittedName>
        <fullName evidence="5">LacI family DNA-binding transcriptional regulator</fullName>
    </submittedName>
</protein>
<sequence length="329" mass="35340">MTPVTLADVAREAGCSAKTVSNVVLGRPGASAETRVRVLDAVSRLGYIGDPAGRQLASGRTGRVAIVVPRLYQPYFAETAERLVLEIEGRGMTSTLVVAHDLETELRAVTAARDVDGVILCPHAVTDEMLDVTPPNRPTVQLGAYASRHFDRVVMGEYEGFRRLAGHLLAQGRRRIALIWSGEEGSEPRGPRFDGYRDALADAGIRHDPELVAFGSDWDRRASGFEAMTALLATGRRFDAALCVNDAMAIGAMRVLRTRGVRVPDDVAVTGFDDTVEGAFLVPALTSASPRGDEMVAAAVRMLVERIEGYDGPLREVQTGADLVVRASA</sequence>
<evidence type="ECO:0000256" key="2">
    <source>
        <dbReference type="ARBA" id="ARBA00023125"/>
    </source>
</evidence>
<dbReference type="CDD" id="cd01392">
    <property type="entry name" value="HTH_LacI"/>
    <property type="match status" value="1"/>
</dbReference>
<dbReference type="Pfam" id="PF00356">
    <property type="entry name" value="LacI"/>
    <property type="match status" value="1"/>
</dbReference>
<evidence type="ECO:0000313" key="5">
    <source>
        <dbReference type="EMBL" id="GAA4782659.1"/>
    </source>
</evidence>
<gene>
    <name evidence="5" type="ORF">GCM10023351_29990</name>
</gene>
<evidence type="ECO:0000313" key="6">
    <source>
        <dbReference type="Proteomes" id="UP001501645"/>
    </source>
</evidence>
<comment type="caution">
    <text evidence="5">The sequence shown here is derived from an EMBL/GenBank/DDBJ whole genome shotgun (WGS) entry which is preliminary data.</text>
</comment>
<dbReference type="InterPro" id="IPR000843">
    <property type="entry name" value="HTH_LacI"/>
</dbReference>
<dbReference type="InterPro" id="IPR028082">
    <property type="entry name" value="Peripla_BP_I"/>
</dbReference>
<proteinExistence type="predicted"/>
<name>A0ABP9AKC8_9MICO</name>
<evidence type="ECO:0000259" key="4">
    <source>
        <dbReference type="PROSITE" id="PS50932"/>
    </source>
</evidence>
<keyword evidence="3" id="KW-0804">Transcription</keyword>
<evidence type="ECO:0000256" key="1">
    <source>
        <dbReference type="ARBA" id="ARBA00023015"/>
    </source>
</evidence>
<dbReference type="EMBL" id="BAABKO010000006">
    <property type="protein sequence ID" value="GAA4782659.1"/>
    <property type="molecule type" value="Genomic_DNA"/>
</dbReference>
<dbReference type="Gene3D" id="1.10.260.40">
    <property type="entry name" value="lambda repressor-like DNA-binding domains"/>
    <property type="match status" value="1"/>
</dbReference>
<dbReference type="SUPFAM" id="SSF47413">
    <property type="entry name" value="lambda repressor-like DNA-binding domains"/>
    <property type="match status" value="1"/>
</dbReference>
<dbReference type="PANTHER" id="PTHR30146:SF109">
    <property type="entry name" value="HTH-TYPE TRANSCRIPTIONAL REGULATOR GALS"/>
    <property type="match status" value="1"/>
</dbReference>
<keyword evidence="2 5" id="KW-0238">DNA-binding</keyword>
<keyword evidence="6" id="KW-1185">Reference proteome</keyword>
<reference evidence="6" key="1">
    <citation type="journal article" date="2019" name="Int. J. Syst. Evol. Microbiol.">
        <title>The Global Catalogue of Microorganisms (GCM) 10K type strain sequencing project: providing services to taxonomists for standard genome sequencing and annotation.</title>
        <authorList>
            <consortium name="The Broad Institute Genomics Platform"/>
            <consortium name="The Broad Institute Genome Sequencing Center for Infectious Disease"/>
            <person name="Wu L."/>
            <person name="Ma J."/>
        </authorList>
    </citation>
    <scope>NUCLEOTIDE SEQUENCE [LARGE SCALE GENOMIC DNA]</scope>
    <source>
        <strain evidence="6">JCM 18537</strain>
    </source>
</reference>
<dbReference type="InterPro" id="IPR046335">
    <property type="entry name" value="LacI/GalR-like_sensor"/>
</dbReference>
<dbReference type="GO" id="GO:0003677">
    <property type="term" value="F:DNA binding"/>
    <property type="evidence" value="ECO:0007669"/>
    <property type="project" value="UniProtKB-KW"/>
</dbReference>
<organism evidence="5 6">
    <name type="scientific">Microbacterium gilvum</name>
    <dbReference type="NCBI Taxonomy" id="1336204"/>
    <lineage>
        <taxon>Bacteria</taxon>
        <taxon>Bacillati</taxon>
        <taxon>Actinomycetota</taxon>
        <taxon>Actinomycetes</taxon>
        <taxon>Micrococcales</taxon>
        <taxon>Microbacteriaceae</taxon>
        <taxon>Microbacterium</taxon>
    </lineage>
</organism>
<evidence type="ECO:0000256" key="3">
    <source>
        <dbReference type="ARBA" id="ARBA00023163"/>
    </source>
</evidence>
<dbReference type="CDD" id="cd06267">
    <property type="entry name" value="PBP1_LacI_sugar_binding-like"/>
    <property type="match status" value="1"/>
</dbReference>
<dbReference type="SUPFAM" id="SSF53822">
    <property type="entry name" value="Periplasmic binding protein-like I"/>
    <property type="match status" value="1"/>
</dbReference>
<dbReference type="Gene3D" id="3.40.50.2300">
    <property type="match status" value="2"/>
</dbReference>
<dbReference type="SMART" id="SM00354">
    <property type="entry name" value="HTH_LACI"/>
    <property type="match status" value="1"/>
</dbReference>